<protein>
    <submittedName>
        <fullName evidence="1">Uncharacterized protein</fullName>
    </submittedName>
</protein>
<organism evidence="1 2">
    <name type="scientific">Aestuariibaculum marinum</name>
    <dbReference type="NCBI Taxonomy" id="2683592"/>
    <lineage>
        <taxon>Bacteria</taxon>
        <taxon>Pseudomonadati</taxon>
        <taxon>Bacteroidota</taxon>
        <taxon>Flavobacteriia</taxon>
        <taxon>Flavobacteriales</taxon>
        <taxon>Flavobacteriaceae</taxon>
    </lineage>
</organism>
<dbReference type="AlphaFoldDB" id="A0A8J6U3D5"/>
<dbReference type="RefSeq" id="WP_188222332.1">
    <property type="nucleotide sequence ID" value="NZ_JACVXD010000001.1"/>
</dbReference>
<sequence length="57" mass="6604">MDNPFQYINKPLKEVPPELKSKVMNDIAVAKLLMEMASLFSFDIAKVIEHTVKQRKK</sequence>
<dbReference type="Proteomes" id="UP000621516">
    <property type="component" value="Unassembled WGS sequence"/>
</dbReference>
<reference evidence="1 2" key="1">
    <citation type="journal article" date="2018" name="J. Microbiol.">
        <title>Aestuariibaculum marinum sp. nov., a marine bacterium isolated from seawater in South Korea.</title>
        <authorList>
            <person name="Choi J."/>
            <person name="Lee D."/>
            <person name="Jang J.H."/>
            <person name="Cha S."/>
            <person name="Seo T."/>
        </authorList>
    </citation>
    <scope>NUCLEOTIDE SEQUENCE [LARGE SCALE GENOMIC DNA]</scope>
    <source>
        <strain evidence="1 2">IP7</strain>
    </source>
</reference>
<keyword evidence="2" id="KW-1185">Reference proteome</keyword>
<accession>A0A8J6U3D5</accession>
<comment type="caution">
    <text evidence="1">The sequence shown here is derived from an EMBL/GenBank/DDBJ whole genome shotgun (WGS) entry which is preliminary data.</text>
</comment>
<proteinExistence type="predicted"/>
<dbReference type="EMBL" id="JACVXD010000001">
    <property type="protein sequence ID" value="MBD0823032.1"/>
    <property type="molecule type" value="Genomic_DNA"/>
</dbReference>
<name>A0A8J6U3D5_9FLAO</name>
<evidence type="ECO:0000313" key="2">
    <source>
        <dbReference type="Proteomes" id="UP000621516"/>
    </source>
</evidence>
<gene>
    <name evidence="1" type="ORF">ICJ85_03270</name>
</gene>
<evidence type="ECO:0000313" key="1">
    <source>
        <dbReference type="EMBL" id="MBD0823032.1"/>
    </source>
</evidence>